<keyword evidence="10 15" id="KW-1133">Transmembrane helix</keyword>
<dbReference type="InterPro" id="IPR029058">
    <property type="entry name" value="AB_hydrolase_fold"/>
</dbReference>
<keyword evidence="12 15" id="KW-0472">Membrane</keyword>
<sequence>MPDPVSAAFKALREDKTVYNALWGPYEIEFSGSLATWSVVEKLHSITVPTLVLNGQDDEMQDECVSPFLWRIDKFQANEAVCLRAVFNDSELPEPVVDPYDNVTGIPRLSERLVLDHARTLSEEIGFRTVGTREHALGDAWVLEKVQELGKLCDAVVKLDPTRKLQCEVERQSGSRSHRFDILSARLYKTYVNLPNIVLRISDGTTQGKEHAVLINAHVDSTLPSPGAADDGLAVGVMLEAARTLIETPQWSPSHSIIFLFNNAEESLQDGSHLFATSHPWRKNVRAVLNLEAAGTHGPTLLFQATSGAMIDAYARVPRPFGTVVANDIFSSGVIMSDTDFRQFELYMNVTGLDMAVVGHSYFYHTRKDLVQYIQPGVAQHMGDNTLALLRFLSSPESPLPSLTNGYSKPTTVFFSFLNTYFFRYSFATANALHIVLLAASLALVAYGTPSISVTVVKHEKRELIVQSNGVSSTASGVTEFAASRQSIWTDILKGFAVILLALLAAMVNVHVVALLMVYVLGKPFSWFRVEGSCALLYGPAALLGALAVLHHVAPFLRVTERILVQAMLVLYAFLAVVIQLAGVGSAILYFSSGCSIFAGLALDTIMLRGVKDRVALGTYVLGQIVPLVFGMEMFCIVTDIFVPLTGRMGGDAPADHTIAMIVVLTTSYIFPLILPFFQRFGSRFIRRSMLFLSFVTGASMILFSWRSPFDSMHPKRLYVIHSENITTNDVSLGVGTSDPAPGFESLVQDIAAFITKNKAMAVKQDMHAYNGDWDVLYPFSAFLSPYEIALDSYVSSYADGRFSVQAANDVVDLEARTRSLTLVVHHAGLIWTTIAFDAHVLSWSLDDSPPAERARHYVKEASFYGEDTWSLDLVIHLHDLEDTEGKLQVNFVGLKETAVWPGKAKEKDQGGLTMKVFEELDSWLKEYSGDSLDVTLLGCVGGIVAI</sequence>
<protein>
    <recommendedName>
        <fullName evidence="14">Peptide hydrolase</fullName>
        <ecNumber evidence="14">3.4.-.-</ecNumber>
    </recommendedName>
</protein>
<dbReference type="GO" id="GO:0008235">
    <property type="term" value="F:metalloexopeptidase activity"/>
    <property type="evidence" value="ECO:0007669"/>
    <property type="project" value="InterPro"/>
</dbReference>
<keyword evidence="7 14" id="KW-0378">Hydrolase</keyword>
<evidence type="ECO:0000256" key="9">
    <source>
        <dbReference type="ARBA" id="ARBA00022833"/>
    </source>
</evidence>
<evidence type="ECO:0000256" key="14">
    <source>
        <dbReference type="RuleBase" id="RU361240"/>
    </source>
</evidence>
<comment type="caution">
    <text evidence="18">The sequence shown here is derived from an EMBL/GenBank/DDBJ whole genome shotgun (WGS) entry which is preliminary data.</text>
</comment>
<gene>
    <name evidence="18" type="ORF">A7U60_g704</name>
</gene>
<dbReference type="InterPro" id="IPR053974">
    <property type="entry name" value="ERMP1_1-A_TM"/>
</dbReference>
<feature type="transmembrane region" description="Helical" evidence="15">
    <location>
        <begin position="588"/>
        <end position="608"/>
    </location>
</feature>
<evidence type="ECO:0000256" key="2">
    <source>
        <dbReference type="ARBA" id="ARBA00004477"/>
    </source>
</evidence>
<keyword evidence="19" id="KW-1185">Reference proteome</keyword>
<evidence type="ECO:0000256" key="12">
    <source>
        <dbReference type="ARBA" id="ARBA00023136"/>
    </source>
</evidence>
<feature type="domain" description="Endoplasmic reticulum metallopeptidase 1/1-A TM" evidence="17">
    <location>
        <begin position="490"/>
        <end position="703"/>
    </location>
</feature>
<dbReference type="GO" id="GO:0005789">
    <property type="term" value="C:endoplasmic reticulum membrane"/>
    <property type="evidence" value="ECO:0007669"/>
    <property type="project" value="UniProtKB-SubCell"/>
</dbReference>
<feature type="transmembrane region" description="Helical" evidence="15">
    <location>
        <begin position="690"/>
        <end position="706"/>
    </location>
</feature>
<evidence type="ECO:0000256" key="3">
    <source>
        <dbReference type="ARBA" id="ARBA00010918"/>
    </source>
</evidence>
<keyword evidence="8" id="KW-0256">Endoplasmic reticulum</keyword>
<dbReference type="EC" id="3.4.-.-" evidence="14"/>
<comment type="cofactor">
    <cofactor evidence="1">
        <name>Zn(2+)</name>
        <dbReference type="ChEBI" id="CHEBI:29105"/>
    </cofactor>
</comment>
<evidence type="ECO:0000256" key="4">
    <source>
        <dbReference type="ARBA" id="ARBA00022670"/>
    </source>
</evidence>
<proteinExistence type="inferred from homology"/>
<dbReference type="Gene3D" id="3.40.630.10">
    <property type="entry name" value="Zn peptidases"/>
    <property type="match status" value="1"/>
</dbReference>
<feature type="transmembrane region" description="Helical" evidence="15">
    <location>
        <begin position="432"/>
        <end position="457"/>
    </location>
</feature>
<reference evidence="18" key="1">
    <citation type="submission" date="2016-06" db="EMBL/GenBank/DDBJ databases">
        <title>Draft Genome sequence of the fungus Inonotus baumii.</title>
        <authorList>
            <person name="Zhu H."/>
            <person name="Lin W."/>
        </authorList>
    </citation>
    <scope>NUCLEOTIDE SEQUENCE</scope>
    <source>
        <strain evidence="18">821</strain>
    </source>
</reference>
<feature type="transmembrane region" description="Helical" evidence="15">
    <location>
        <begin position="657"/>
        <end position="678"/>
    </location>
</feature>
<dbReference type="Gene3D" id="3.40.50.1820">
    <property type="entry name" value="alpha/beta hydrolase"/>
    <property type="match status" value="1"/>
</dbReference>
<accession>A0A9Q5I694</accession>
<keyword evidence="6 14" id="KW-0479">Metal-binding</keyword>
<evidence type="ECO:0000313" key="18">
    <source>
        <dbReference type="EMBL" id="OCB91972.1"/>
    </source>
</evidence>
<dbReference type="AlphaFoldDB" id="A0A9Q5I694"/>
<dbReference type="Pfam" id="PF04389">
    <property type="entry name" value="Peptidase_M28"/>
    <property type="match status" value="1"/>
</dbReference>
<feature type="transmembrane region" description="Helical" evidence="15">
    <location>
        <begin position="527"/>
        <end position="551"/>
    </location>
</feature>
<dbReference type="Proteomes" id="UP000757232">
    <property type="component" value="Unassembled WGS sequence"/>
</dbReference>
<feature type="domain" description="Peptidase M28" evidence="16">
    <location>
        <begin position="196"/>
        <end position="389"/>
    </location>
</feature>
<evidence type="ECO:0000256" key="1">
    <source>
        <dbReference type="ARBA" id="ARBA00001947"/>
    </source>
</evidence>
<dbReference type="InterPro" id="IPR045175">
    <property type="entry name" value="M28_fam"/>
</dbReference>
<evidence type="ECO:0000259" key="17">
    <source>
        <dbReference type="Pfam" id="PF22249"/>
    </source>
</evidence>
<feature type="transmembrane region" description="Helical" evidence="15">
    <location>
        <begin position="563"/>
        <end position="582"/>
    </location>
</feature>
<dbReference type="GO" id="GO:0006508">
    <property type="term" value="P:proteolysis"/>
    <property type="evidence" value="ECO:0007669"/>
    <property type="project" value="UniProtKB-KW"/>
</dbReference>
<dbReference type="GO" id="GO:0046872">
    <property type="term" value="F:metal ion binding"/>
    <property type="evidence" value="ECO:0007669"/>
    <property type="project" value="UniProtKB-KW"/>
</dbReference>
<keyword evidence="9 14" id="KW-0862">Zinc</keyword>
<evidence type="ECO:0000256" key="11">
    <source>
        <dbReference type="ARBA" id="ARBA00023049"/>
    </source>
</evidence>
<evidence type="ECO:0000256" key="8">
    <source>
        <dbReference type="ARBA" id="ARBA00022824"/>
    </source>
</evidence>
<organism evidence="18 19">
    <name type="scientific">Sanghuangporus baumii</name>
    <name type="common">Phellinus baumii</name>
    <dbReference type="NCBI Taxonomy" id="108892"/>
    <lineage>
        <taxon>Eukaryota</taxon>
        <taxon>Fungi</taxon>
        <taxon>Dikarya</taxon>
        <taxon>Basidiomycota</taxon>
        <taxon>Agaricomycotina</taxon>
        <taxon>Agaricomycetes</taxon>
        <taxon>Hymenochaetales</taxon>
        <taxon>Hymenochaetaceae</taxon>
        <taxon>Sanghuangporus</taxon>
    </lineage>
</organism>
<dbReference type="PANTHER" id="PTHR12147:SF22">
    <property type="entry name" value="ENDOPLASMIC RETICULUM METALLOPEPTIDASE 1"/>
    <property type="match status" value="1"/>
</dbReference>
<evidence type="ECO:0000256" key="6">
    <source>
        <dbReference type="ARBA" id="ARBA00022723"/>
    </source>
</evidence>
<evidence type="ECO:0000256" key="13">
    <source>
        <dbReference type="ARBA" id="ARBA00023180"/>
    </source>
</evidence>
<keyword evidence="5 15" id="KW-0812">Transmembrane</keyword>
<comment type="similarity">
    <text evidence="3 14">Belongs to the peptidase M28 family.</text>
</comment>
<dbReference type="FunFam" id="3.40.630.10:FF:000008">
    <property type="entry name" value="Endoplasmic reticulum metallopeptidase 1"/>
    <property type="match status" value="1"/>
</dbReference>
<feature type="transmembrane region" description="Helical" evidence="15">
    <location>
        <begin position="620"/>
        <end position="645"/>
    </location>
</feature>
<evidence type="ECO:0000256" key="5">
    <source>
        <dbReference type="ARBA" id="ARBA00022692"/>
    </source>
</evidence>
<dbReference type="InterPro" id="IPR048024">
    <property type="entry name" value="Fxna-like_M28_dom"/>
</dbReference>
<dbReference type="SUPFAM" id="SSF53187">
    <property type="entry name" value="Zn-dependent exopeptidases"/>
    <property type="match status" value="1"/>
</dbReference>
<feature type="transmembrane region" description="Helical" evidence="15">
    <location>
        <begin position="495"/>
        <end position="521"/>
    </location>
</feature>
<name>A0A9Q5I694_SANBA</name>
<evidence type="ECO:0000313" key="19">
    <source>
        <dbReference type="Proteomes" id="UP000757232"/>
    </source>
</evidence>
<dbReference type="EMBL" id="LNZH02000046">
    <property type="protein sequence ID" value="OCB91972.1"/>
    <property type="molecule type" value="Genomic_DNA"/>
</dbReference>
<dbReference type="PANTHER" id="PTHR12147">
    <property type="entry name" value="METALLOPEPTIDASE M28 FAMILY MEMBER"/>
    <property type="match status" value="1"/>
</dbReference>
<evidence type="ECO:0000256" key="10">
    <source>
        <dbReference type="ARBA" id="ARBA00022989"/>
    </source>
</evidence>
<keyword evidence="4 14" id="KW-0645">Protease</keyword>
<dbReference type="OrthoDB" id="76293at2759"/>
<keyword evidence="11" id="KW-0482">Metalloprotease</keyword>
<dbReference type="Pfam" id="PF22249">
    <property type="entry name" value="ERMP1-TM"/>
    <property type="match status" value="1"/>
</dbReference>
<evidence type="ECO:0000256" key="15">
    <source>
        <dbReference type="SAM" id="Phobius"/>
    </source>
</evidence>
<evidence type="ECO:0000259" key="16">
    <source>
        <dbReference type="Pfam" id="PF04389"/>
    </source>
</evidence>
<dbReference type="InterPro" id="IPR007484">
    <property type="entry name" value="Peptidase_M28"/>
</dbReference>
<comment type="subcellular location">
    <subcellularLocation>
        <location evidence="2">Endoplasmic reticulum membrane</location>
        <topology evidence="2">Multi-pass membrane protein</topology>
    </subcellularLocation>
</comment>
<evidence type="ECO:0000256" key="7">
    <source>
        <dbReference type="ARBA" id="ARBA00022801"/>
    </source>
</evidence>
<keyword evidence="13" id="KW-0325">Glycoprotein</keyword>
<dbReference type="CDD" id="cd03875">
    <property type="entry name" value="M28_Fxna_like"/>
    <property type="match status" value="1"/>
</dbReference>